<proteinExistence type="predicted"/>
<dbReference type="VEuPathDB" id="FungiDB:yc1106_02979"/>
<gene>
    <name evidence="1" type="ORF">yc1106_02979</name>
</gene>
<dbReference type="OrthoDB" id="3762642at2759"/>
<name>A0A9Q8Z4U7_CURCL</name>
<evidence type="ECO:0000313" key="1">
    <source>
        <dbReference type="EMBL" id="USP75705.1"/>
    </source>
</evidence>
<reference evidence="1" key="1">
    <citation type="submission" date="2021-12" db="EMBL/GenBank/DDBJ databases">
        <title>Curvularia clavata genome.</title>
        <authorList>
            <person name="Cao Y."/>
        </authorList>
    </citation>
    <scope>NUCLEOTIDE SEQUENCE</scope>
    <source>
        <strain evidence="1">Yc1106</strain>
    </source>
</reference>
<dbReference type="Proteomes" id="UP001056012">
    <property type="component" value="Chromosome 2"/>
</dbReference>
<evidence type="ECO:0000313" key="2">
    <source>
        <dbReference type="Proteomes" id="UP001056012"/>
    </source>
</evidence>
<keyword evidence="2" id="KW-1185">Reference proteome</keyword>
<dbReference type="EMBL" id="CP089275">
    <property type="protein sequence ID" value="USP75705.1"/>
    <property type="molecule type" value="Genomic_DNA"/>
</dbReference>
<dbReference type="AlphaFoldDB" id="A0A9Q8Z4U7"/>
<accession>A0A9Q8Z4U7</accession>
<sequence>MGKDITTDFPHPDPKQAAKKVKLKFCEYWWESWNFEGGNSSKVHGWLDEFKLLERKLNAPYNARLFNQKSKDDGSPEACIDQDMMSKLIQGKMTSSEYKNVNEFDQARVAVRRMRFVVGIFIYMQDPTVADIFAKEKKRKGKIIGHIGKELPNTPKKVGKDSYTAWQPQDLEKRWDEYMDDVFDKAKSTAVESMNLNIKLIKDEWDSNKKAKEFKSAANDSKAEKDQKKALEDMYKDMSSIIKKLEDEWEKVKNWRKPTGW</sequence>
<organism evidence="1 2">
    <name type="scientific">Curvularia clavata</name>
    <dbReference type="NCBI Taxonomy" id="95742"/>
    <lineage>
        <taxon>Eukaryota</taxon>
        <taxon>Fungi</taxon>
        <taxon>Dikarya</taxon>
        <taxon>Ascomycota</taxon>
        <taxon>Pezizomycotina</taxon>
        <taxon>Dothideomycetes</taxon>
        <taxon>Pleosporomycetidae</taxon>
        <taxon>Pleosporales</taxon>
        <taxon>Pleosporineae</taxon>
        <taxon>Pleosporaceae</taxon>
        <taxon>Curvularia</taxon>
    </lineage>
</organism>
<protein>
    <submittedName>
        <fullName evidence="1">Uncharacterized protein</fullName>
    </submittedName>
</protein>